<dbReference type="NCBIfam" id="TIGR02680">
    <property type="entry name" value="TIGR02680 family protein"/>
    <property type="match status" value="1"/>
</dbReference>
<feature type="domain" description="Rad50/SbcC-type AAA" evidence="3">
    <location>
        <begin position="15"/>
        <end position="261"/>
    </location>
</feature>
<keyword evidence="1" id="KW-0175">Coiled coil</keyword>
<dbReference type="SUPFAM" id="SSF52540">
    <property type="entry name" value="P-loop containing nucleoside triphosphate hydrolases"/>
    <property type="match status" value="1"/>
</dbReference>
<evidence type="ECO:0000313" key="4">
    <source>
        <dbReference type="EMBL" id="KAB3529804.1"/>
    </source>
</evidence>
<proteinExistence type="predicted"/>
<accession>A0A833MDW0</accession>
<feature type="coiled-coil region" evidence="1">
    <location>
        <begin position="230"/>
        <end position="257"/>
    </location>
</feature>
<keyword evidence="5" id="KW-1185">Reference proteome</keyword>
<feature type="coiled-coil region" evidence="1">
    <location>
        <begin position="951"/>
        <end position="978"/>
    </location>
</feature>
<evidence type="ECO:0000259" key="3">
    <source>
        <dbReference type="Pfam" id="PF13476"/>
    </source>
</evidence>
<feature type="coiled-coil region" evidence="1">
    <location>
        <begin position="743"/>
        <end position="777"/>
    </location>
</feature>
<feature type="region of interest" description="Disordered" evidence="2">
    <location>
        <begin position="354"/>
        <end position="378"/>
    </location>
</feature>
<dbReference type="EMBL" id="WBZB01000025">
    <property type="protein sequence ID" value="KAB3529804.1"/>
    <property type="molecule type" value="Genomic_DNA"/>
</dbReference>
<dbReference type="InterPro" id="IPR027417">
    <property type="entry name" value="P-loop_NTPase"/>
</dbReference>
<dbReference type="InterPro" id="IPR013496">
    <property type="entry name" value="CHP02680"/>
</dbReference>
<protein>
    <submittedName>
        <fullName evidence="4">TIGR02680 family protein</fullName>
    </submittedName>
</protein>
<dbReference type="Pfam" id="PF13476">
    <property type="entry name" value="AAA_23"/>
    <property type="match status" value="1"/>
</dbReference>
<dbReference type="SUPFAM" id="SSF116842">
    <property type="entry name" value="XseB-like"/>
    <property type="match status" value="1"/>
</dbReference>
<evidence type="ECO:0000256" key="2">
    <source>
        <dbReference type="SAM" id="MobiDB-lite"/>
    </source>
</evidence>
<dbReference type="Gene3D" id="3.40.50.300">
    <property type="entry name" value="P-loop containing nucleotide triphosphate hydrolases"/>
    <property type="match status" value="1"/>
</dbReference>
<reference evidence="4 5" key="1">
    <citation type="submission" date="2019-10" db="EMBL/GenBank/DDBJ databases">
        <title>Alkaliphilus serpentinus sp. nov. and Alkaliphilus pronyensis sp. nov., two novel anaerobic alkaliphilic species isolated from the serpentinized-hosted hydrothermal field of the Prony Bay (New Caledonia).</title>
        <authorList>
            <person name="Postec A."/>
        </authorList>
    </citation>
    <scope>NUCLEOTIDE SEQUENCE [LARGE SCALE GENOMIC DNA]</scope>
    <source>
        <strain evidence="4 5">LacT</strain>
    </source>
</reference>
<dbReference type="InterPro" id="IPR037004">
    <property type="entry name" value="Exonuc_VII_ssu_sf"/>
</dbReference>
<dbReference type="OrthoDB" id="9776649at2"/>
<feature type="coiled-coil region" evidence="1">
    <location>
        <begin position="550"/>
        <end position="577"/>
    </location>
</feature>
<gene>
    <name evidence="4" type="ORF">F8153_08360</name>
</gene>
<dbReference type="GO" id="GO:0008855">
    <property type="term" value="F:exodeoxyribonuclease VII activity"/>
    <property type="evidence" value="ECO:0007669"/>
    <property type="project" value="InterPro"/>
</dbReference>
<dbReference type="Proteomes" id="UP000465601">
    <property type="component" value="Unassembled WGS sequence"/>
</dbReference>
<dbReference type="GO" id="GO:0006308">
    <property type="term" value="P:DNA catabolic process"/>
    <property type="evidence" value="ECO:0007669"/>
    <property type="project" value="InterPro"/>
</dbReference>
<sequence>MKLIMNRWIMNRMGLINFWYYDKEEFQFSDGKLLLRGANGSGKSVTMQSFIPLLLDGNKSPERLDPFGSRARKIENYLLGEEDNREERTGYLYLEFKKEESDNYLTIGLGLRARRGKPMDSWGFSVTDGRRIGKDIALYKEMGEDIPLSKTELKNKIGDGGEVKEGQQDYMKMVNRLLFGFDQVEEYDELIKLLIQLRTPKLSKDFKPTVIYEIMNNSLQPLSDDDLRPISEAIENMDQVKSQLETLQASYKAAAKIKDSYDKYNRYMLMDKSKELVKSKTLMDTLNTQNKRIIEDRNKFYNQFIEADKKINRLKDELELTEEKENELKNHDSFKLKEQITAIDNLLIEQKDEKEKKGKMLDTKNSSERSLNRTLKDTQGKIQQQEDSIINILSLMDSLAKEFYFDEQVFFNEEFTKSLKDPFSFTYVKNQIKNYSNKVINGCKLLQDEKNNMQFYDEAYGQLEGLKKERETIVNQLYKAEGLLTETRDEFVEKMYQWDKENKILKMPRDILVELTNKIHLYGENVSYDDIISIVRKPFNEYEGKLNVEKSCYITEKNQLNENLKEKKLELEEWKNKKDPEPPREIKVVRNRERLAEMAIPHIPFYMAIDFKNQVPDEIRGILEEALMDMGILDALIIPQRFKKEALSINKDMADKYIFANPQYLKHELSQLLKAEKNNTNGITEAEIEGALKTILLDSEEEGCFINEEGQYGIGLLRGKVTTQYIPKYIGAHARRQHQFQKIEEVTLEINEINEKIQVVNRSIENIEECLKLLTEEYNNYPSKEDIETALNEVKKTRLLFEQKDEQIVRKEKDVENKYKNWQSSRAAVREATKGLSIPLRLEDYEAAREDSEAYKEELNELINQHIRLVELVSQNNLINQQYEEILQDIENLLYDFNNIDRSIKINKERLENYNKQLNLTDYEEIKKEIEVCIEKLKNLPVEIEDQITLREEGKANYKQKENELKDIEEKIETQERLYNINYIGFKKELELGYVYESREEKDLNRLAEKVYEELKSIDKVGKDKEGFSSDLQEKLHINRQYLVEYNMMMDYTSTSINRELEDELLWQVTGKQRRLEIKGRIQGKEVSFYSLMSFIEESIEENEKLLKESDRNIFEDILVNTIGKKIRAKIYNSREWVNKMNQLMESMNTSSGLAFNLSWKQKVRETEDQLDTRELVELLKMDANMLRYEDLNKISIHFRSKITEARKRTEDSGSLQTFHSIMKDILDYRKWFEFQLLYKKTGENKKELTNNAFDRFSGGEKAMAMYVPLFSSVYARYEGARKESPRIISLDEAFAGVDENNIRDMFRLLEELKLNFIINSQILWGDYDTISSLAICELIRPNNADYVTVIRYHWNGKVRELIVEEDLFEEELEDGDENIA</sequence>
<dbReference type="GO" id="GO:0009318">
    <property type="term" value="C:exodeoxyribonuclease VII complex"/>
    <property type="evidence" value="ECO:0007669"/>
    <property type="project" value="InterPro"/>
</dbReference>
<comment type="caution">
    <text evidence="4">The sequence shown here is derived from an EMBL/GenBank/DDBJ whole genome shotgun (WGS) entry which is preliminary data.</text>
</comment>
<dbReference type="Pfam" id="PF13558">
    <property type="entry name" value="SbcC_Walker_B"/>
    <property type="match status" value="1"/>
</dbReference>
<dbReference type="InterPro" id="IPR038729">
    <property type="entry name" value="Rad50/SbcC_AAA"/>
</dbReference>
<organism evidence="4 5">
    <name type="scientific">Alkaliphilus serpentinus</name>
    <dbReference type="NCBI Taxonomy" id="1482731"/>
    <lineage>
        <taxon>Bacteria</taxon>
        <taxon>Bacillati</taxon>
        <taxon>Bacillota</taxon>
        <taxon>Clostridia</taxon>
        <taxon>Peptostreptococcales</taxon>
        <taxon>Natronincolaceae</taxon>
        <taxon>Alkaliphilus</taxon>
    </lineage>
</organism>
<feature type="coiled-coil region" evidence="1">
    <location>
        <begin position="304"/>
        <end position="331"/>
    </location>
</feature>
<evidence type="ECO:0000313" key="5">
    <source>
        <dbReference type="Proteomes" id="UP000465601"/>
    </source>
</evidence>
<name>A0A833MDW0_9FIRM</name>
<evidence type="ECO:0000256" key="1">
    <source>
        <dbReference type="SAM" id="Coils"/>
    </source>
</evidence>